<sequence length="72" mass="7743">MAKNVEDALSTESTATLPLTPAMDKIRISLSASDKGSDAFLDTISQSRSDMALLYDSIKCKQGPKGLFPSNY</sequence>
<reference evidence="1 2" key="1">
    <citation type="submission" date="2024-11" db="EMBL/GenBank/DDBJ databases">
        <title>Adaptive evolution of stress response genes in parasites aligns with host niche diversity.</title>
        <authorList>
            <person name="Hahn C."/>
            <person name="Resl P."/>
        </authorList>
    </citation>
    <scope>NUCLEOTIDE SEQUENCE [LARGE SCALE GENOMIC DNA]</scope>
    <source>
        <strain evidence="1">EGGRZ-B1_66</strain>
        <tissue evidence="1">Body</tissue>
    </source>
</reference>
<dbReference type="EMBL" id="JBJKFK010000842">
    <property type="protein sequence ID" value="KAL3315034.1"/>
    <property type="molecule type" value="Genomic_DNA"/>
</dbReference>
<proteinExistence type="predicted"/>
<gene>
    <name evidence="1" type="ORF">Ciccas_006334</name>
</gene>
<evidence type="ECO:0000313" key="2">
    <source>
        <dbReference type="Proteomes" id="UP001626550"/>
    </source>
</evidence>
<dbReference type="AlphaFoldDB" id="A0ABD2Q616"/>
<organism evidence="1 2">
    <name type="scientific">Cichlidogyrus casuarinus</name>
    <dbReference type="NCBI Taxonomy" id="1844966"/>
    <lineage>
        <taxon>Eukaryota</taxon>
        <taxon>Metazoa</taxon>
        <taxon>Spiralia</taxon>
        <taxon>Lophotrochozoa</taxon>
        <taxon>Platyhelminthes</taxon>
        <taxon>Monogenea</taxon>
        <taxon>Monopisthocotylea</taxon>
        <taxon>Dactylogyridea</taxon>
        <taxon>Ancyrocephalidae</taxon>
        <taxon>Cichlidogyrus</taxon>
    </lineage>
</organism>
<name>A0ABD2Q616_9PLAT</name>
<protein>
    <submittedName>
        <fullName evidence="1">Uncharacterized protein</fullName>
    </submittedName>
</protein>
<comment type="caution">
    <text evidence="1">The sequence shown here is derived from an EMBL/GenBank/DDBJ whole genome shotgun (WGS) entry which is preliminary data.</text>
</comment>
<accession>A0ABD2Q616</accession>
<evidence type="ECO:0000313" key="1">
    <source>
        <dbReference type="EMBL" id="KAL3315034.1"/>
    </source>
</evidence>
<dbReference type="Proteomes" id="UP001626550">
    <property type="component" value="Unassembled WGS sequence"/>
</dbReference>
<keyword evidence="2" id="KW-1185">Reference proteome</keyword>